<reference evidence="3" key="1">
    <citation type="journal article" date="2020" name="mSystems">
        <title>Genome- and Community-Level Interaction Insights into Carbon Utilization and Element Cycling Functions of Hydrothermarchaeota in Hydrothermal Sediment.</title>
        <authorList>
            <person name="Zhou Z."/>
            <person name="Liu Y."/>
            <person name="Xu W."/>
            <person name="Pan J."/>
            <person name="Luo Z.H."/>
            <person name="Li M."/>
        </authorList>
    </citation>
    <scope>NUCLEOTIDE SEQUENCE [LARGE SCALE GENOMIC DNA]</scope>
    <source>
        <strain evidence="3">HyVt-456</strain>
    </source>
</reference>
<dbReference type="Proteomes" id="UP000886005">
    <property type="component" value="Unassembled WGS sequence"/>
</dbReference>
<evidence type="ECO:0000313" key="3">
    <source>
        <dbReference type="EMBL" id="HED09222.1"/>
    </source>
</evidence>
<dbReference type="InterPro" id="IPR021309">
    <property type="entry name" value="YgaP-like_TM"/>
</dbReference>
<dbReference type="AlphaFoldDB" id="A0A7V1PTD2"/>
<keyword evidence="1" id="KW-0812">Transmembrane</keyword>
<dbReference type="EMBL" id="DRLD01000023">
    <property type="protein sequence ID" value="HED09222.1"/>
    <property type="molecule type" value="Genomic_DNA"/>
</dbReference>
<feature type="transmembrane region" description="Helical" evidence="1">
    <location>
        <begin position="33"/>
        <end position="53"/>
    </location>
</feature>
<protein>
    <submittedName>
        <fullName evidence="3">DUF2892 domain-containing protein</fullName>
    </submittedName>
</protein>
<comment type="caution">
    <text evidence="3">The sequence shown here is derived from an EMBL/GenBank/DDBJ whole genome shotgun (WGS) entry which is preliminary data.</text>
</comment>
<dbReference type="Pfam" id="PF11127">
    <property type="entry name" value="YgaP-like_TM"/>
    <property type="match status" value="1"/>
</dbReference>
<keyword evidence="1" id="KW-0472">Membrane</keyword>
<keyword evidence="1" id="KW-1133">Transmembrane helix</keyword>
<organism evidence="3">
    <name type="scientific">Caldithrix abyssi</name>
    <dbReference type="NCBI Taxonomy" id="187145"/>
    <lineage>
        <taxon>Bacteria</taxon>
        <taxon>Pseudomonadati</taxon>
        <taxon>Calditrichota</taxon>
        <taxon>Calditrichia</taxon>
        <taxon>Calditrichales</taxon>
        <taxon>Calditrichaceae</taxon>
        <taxon>Caldithrix</taxon>
    </lineage>
</organism>
<name>A0A7V1PTD2_CALAY</name>
<gene>
    <name evidence="3" type="ORF">ENJ10_00905</name>
</gene>
<feature type="domain" description="Inner membrane protein YgaP-like transmembrane" evidence="2">
    <location>
        <begin position="1"/>
        <end position="59"/>
    </location>
</feature>
<evidence type="ECO:0000259" key="2">
    <source>
        <dbReference type="Pfam" id="PF11127"/>
    </source>
</evidence>
<evidence type="ECO:0000256" key="1">
    <source>
        <dbReference type="SAM" id="Phobius"/>
    </source>
</evidence>
<accession>A0A7V1PTD2</accession>
<sequence length="60" mass="6551">MSKNVGGFDKIFRIVLGLAVGAWGIYAQNWWGLLALIPLGTALMGFCPIWSIIKVNTAKE</sequence>
<proteinExistence type="predicted"/>
<feature type="transmembrane region" description="Helical" evidence="1">
    <location>
        <begin position="12"/>
        <end position="27"/>
    </location>
</feature>